<evidence type="ECO:0000313" key="3">
    <source>
        <dbReference type="Proteomes" id="UP000588186"/>
    </source>
</evidence>
<name>A0A6V7R4Z3_9BACL</name>
<accession>A0A6V7R4Z3</accession>
<reference evidence="2 3" key="1">
    <citation type="submission" date="2020-07" db="EMBL/GenBank/DDBJ databases">
        <authorList>
            <person name="Criscuolo A."/>
        </authorList>
    </citation>
    <scope>NUCLEOTIDE SEQUENCE [LARGE SCALE GENOMIC DNA]</scope>
    <source>
        <strain evidence="2">CIP107946</strain>
    </source>
</reference>
<evidence type="ECO:0000256" key="1">
    <source>
        <dbReference type="SAM" id="Phobius"/>
    </source>
</evidence>
<gene>
    <name evidence="2" type="ORF">JEOPIN946_00136</name>
</gene>
<dbReference type="EMBL" id="CAJEWB010000004">
    <property type="protein sequence ID" value="CAD2071942.1"/>
    <property type="molecule type" value="Genomic_DNA"/>
</dbReference>
<sequence length="91" mass="10655">MKKNIPALIRVIDVLLFLVIFIGLFWVTNHILESNVFSRTVHTIVQIIGLSTALLFAMFISRFTATRLVKKYVAEDENLKTQYTYKHKKRK</sequence>
<feature type="transmembrane region" description="Helical" evidence="1">
    <location>
        <begin position="40"/>
        <end position="61"/>
    </location>
</feature>
<keyword evidence="3" id="KW-1185">Reference proteome</keyword>
<dbReference type="AlphaFoldDB" id="A0A6V7R4Z3"/>
<protein>
    <submittedName>
        <fullName evidence="2">Uncharacterized protein</fullName>
    </submittedName>
</protein>
<proteinExistence type="predicted"/>
<evidence type="ECO:0000313" key="2">
    <source>
        <dbReference type="EMBL" id="CAD2071942.1"/>
    </source>
</evidence>
<keyword evidence="1" id="KW-0472">Membrane</keyword>
<dbReference type="Proteomes" id="UP000588186">
    <property type="component" value="Unassembled WGS sequence"/>
</dbReference>
<comment type="caution">
    <text evidence="2">The sequence shown here is derived from an EMBL/GenBank/DDBJ whole genome shotgun (WGS) entry which is preliminary data.</text>
</comment>
<organism evidence="2 3">
    <name type="scientific">Phocicoccus pinnipedialis</name>
    <dbReference type="NCBI Taxonomy" id="110845"/>
    <lineage>
        <taxon>Bacteria</taxon>
        <taxon>Bacillati</taxon>
        <taxon>Bacillota</taxon>
        <taxon>Bacilli</taxon>
        <taxon>Bacillales</taxon>
        <taxon>Salinicoccaceae</taxon>
        <taxon>Phocicoccus</taxon>
    </lineage>
</organism>
<keyword evidence="1" id="KW-1133">Transmembrane helix</keyword>
<keyword evidence="1" id="KW-0812">Transmembrane</keyword>
<feature type="transmembrane region" description="Helical" evidence="1">
    <location>
        <begin position="7"/>
        <end position="28"/>
    </location>
</feature>
<dbReference type="RefSeq" id="WP_186075938.1">
    <property type="nucleotide sequence ID" value="NZ_CAJEWB010000004.1"/>
</dbReference>